<dbReference type="GO" id="GO:0000151">
    <property type="term" value="C:ubiquitin ligase complex"/>
    <property type="evidence" value="ECO:0007669"/>
    <property type="project" value="TreeGrafter"/>
</dbReference>
<dbReference type="GO" id="GO:0031624">
    <property type="term" value="F:ubiquitin conjugating enzyme binding"/>
    <property type="evidence" value="ECO:0007669"/>
    <property type="project" value="TreeGrafter"/>
</dbReference>
<dbReference type="InterPro" id="IPR042460">
    <property type="entry name" value="DCN1-like_PONY"/>
</dbReference>
<dbReference type="PANTHER" id="PTHR12281:SF31">
    <property type="entry name" value="DCN1-LIKE PROTEIN 3"/>
    <property type="match status" value="1"/>
</dbReference>
<dbReference type="Pfam" id="PF14555">
    <property type="entry name" value="UBA_4"/>
    <property type="match status" value="1"/>
</dbReference>
<dbReference type="GO" id="GO:0045116">
    <property type="term" value="P:protein neddylation"/>
    <property type="evidence" value="ECO:0007669"/>
    <property type="project" value="TreeGrafter"/>
</dbReference>
<organism evidence="4 5">
    <name type="scientific">Rhizoctonia solani</name>
    <dbReference type="NCBI Taxonomy" id="456999"/>
    <lineage>
        <taxon>Eukaryota</taxon>
        <taxon>Fungi</taxon>
        <taxon>Dikarya</taxon>
        <taxon>Basidiomycota</taxon>
        <taxon>Agaricomycotina</taxon>
        <taxon>Agaricomycetes</taxon>
        <taxon>Cantharellales</taxon>
        <taxon>Ceratobasidiaceae</taxon>
        <taxon>Rhizoctonia</taxon>
    </lineage>
</organism>
<gene>
    <name evidence="4" type="ORF">RDB_LOCUS7905</name>
</gene>
<feature type="domain" description="DCUN1" evidence="3">
    <location>
        <begin position="58"/>
        <end position="260"/>
    </location>
</feature>
<dbReference type="Gene3D" id="1.10.8.10">
    <property type="entry name" value="DNA helicase RuvA subunit, C-terminal domain"/>
    <property type="match status" value="1"/>
</dbReference>
<evidence type="ECO:0000256" key="2">
    <source>
        <dbReference type="RuleBase" id="RU410713"/>
    </source>
</evidence>
<dbReference type="PANTHER" id="PTHR12281">
    <property type="entry name" value="RP42 RELATED"/>
    <property type="match status" value="1"/>
</dbReference>
<dbReference type="SUPFAM" id="SSF46934">
    <property type="entry name" value="UBA-like"/>
    <property type="match status" value="1"/>
</dbReference>
<dbReference type="PROSITE" id="PS51229">
    <property type="entry name" value="DCUN1"/>
    <property type="match status" value="1"/>
</dbReference>
<comment type="function">
    <text evidence="2">Neddylation of cullins play an essential role in the regulation of SCF-type complexes activity.</text>
</comment>
<evidence type="ECO:0000259" key="3">
    <source>
        <dbReference type="PROSITE" id="PS51229"/>
    </source>
</evidence>
<dbReference type="Proteomes" id="UP000663853">
    <property type="component" value="Unassembled WGS sequence"/>
</dbReference>
<accession>A0A8H3AE50</accession>
<dbReference type="AlphaFoldDB" id="A0A8H3AE50"/>
<comment type="caution">
    <text evidence="4">The sequence shown here is derived from an EMBL/GenBank/DDBJ whole genome shotgun (WGS) entry which is preliminary data.</text>
</comment>
<sequence length="268" mass="29903">MSSRISSAQRDSLVTQFQAITDSSKDQALSTLKKHNYRLDAAVDAYYQAITDAPPAQVSIQKLGALFDKYKDKDPDSSNIGISGTIQWCEDLGVDPEDVSLLAVACELKSPTVGEWTRSGFVEGWKKLGCDTIDQMKTTITTLRKKLSDDPAYFSRVYSFTFNFAKAEGARSISIDNAIAFWTLLFGIGLSGPALPRNGWTEQHTEWWFEFLKEKGGKGVSKDTWAMLPEFIKVIDAKFENHDLEAAWPSTIDDFVDWAKEKTQAGET</sequence>
<dbReference type="Gene3D" id="1.10.238.200">
    <property type="entry name" value="Cullin, PONY binding domain"/>
    <property type="match status" value="1"/>
</dbReference>
<dbReference type="GO" id="GO:0005886">
    <property type="term" value="C:plasma membrane"/>
    <property type="evidence" value="ECO:0007669"/>
    <property type="project" value="UniProtKB-ARBA"/>
</dbReference>
<protein>
    <recommendedName>
        <fullName evidence="2">Defective in cullin neddylation protein</fullName>
    </recommendedName>
</protein>
<evidence type="ECO:0000313" key="4">
    <source>
        <dbReference type="EMBL" id="CAE6416991.1"/>
    </source>
</evidence>
<name>A0A8H3AE50_9AGAM</name>
<evidence type="ECO:0000313" key="5">
    <source>
        <dbReference type="Proteomes" id="UP000663853"/>
    </source>
</evidence>
<dbReference type="InterPro" id="IPR009060">
    <property type="entry name" value="UBA-like_sf"/>
</dbReference>
<dbReference type="InterPro" id="IPR005176">
    <property type="entry name" value="PONY_dom"/>
</dbReference>
<evidence type="ECO:0000256" key="1">
    <source>
        <dbReference type="ARBA" id="ARBA00022786"/>
    </source>
</evidence>
<dbReference type="Pfam" id="PF03556">
    <property type="entry name" value="Cullin_binding"/>
    <property type="match status" value="1"/>
</dbReference>
<dbReference type="Gene3D" id="1.10.238.10">
    <property type="entry name" value="EF-hand"/>
    <property type="match status" value="1"/>
</dbReference>
<dbReference type="GO" id="GO:0097602">
    <property type="term" value="F:cullin family protein binding"/>
    <property type="evidence" value="ECO:0007669"/>
    <property type="project" value="TreeGrafter"/>
</dbReference>
<dbReference type="InterPro" id="IPR014764">
    <property type="entry name" value="DCN-prot"/>
</dbReference>
<dbReference type="GO" id="GO:0032182">
    <property type="term" value="F:ubiquitin-like protein binding"/>
    <property type="evidence" value="ECO:0007669"/>
    <property type="project" value="TreeGrafter"/>
</dbReference>
<keyword evidence="1" id="KW-0833">Ubl conjugation pathway</keyword>
<dbReference type="FunFam" id="1.10.238.200:FF:000003">
    <property type="entry name" value="DCN1-like protein 3"/>
    <property type="match status" value="1"/>
</dbReference>
<proteinExistence type="predicted"/>
<reference evidence="4" key="1">
    <citation type="submission" date="2021-01" db="EMBL/GenBank/DDBJ databases">
        <authorList>
            <person name="Kaushik A."/>
        </authorList>
    </citation>
    <scope>NUCLEOTIDE SEQUENCE</scope>
    <source>
        <strain evidence="4">AG6-10EEA</strain>
    </source>
</reference>
<dbReference type="EMBL" id="CAJMXA010000115">
    <property type="protein sequence ID" value="CAE6416991.1"/>
    <property type="molecule type" value="Genomic_DNA"/>
</dbReference>